<dbReference type="Pfam" id="PF00685">
    <property type="entry name" value="Sulfotransfer_1"/>
    <property type="match status" value="1"/>
</dbReference>
<dbReference type="SUPFAM" id="SSF52540">
    <property type="entry name" value="P-loop containing nucleoside triphosphate hydrolases"/>
    <property type="match status" value="1"/>
</dbReference>
<evidence type="ECO:0000313" key="2">
    <source>
        <dbReference type="EMBL" id="MFD0947966.1"/>
    </source>
</evidence>
<dbReference type="PANTHER" id="PTHR45964">
    <property type="entry name" value="WSCD FAMILY MEMBER CG9164"/>
    <property type="match status" value="1"/>
</dbReference>
<dbReference type="RefSeq" id="WP_264945744.1">
    <property type="nucleotide sequence ID" value="NZ_JAPDRA010000009.1"/>
</dbReference>
<evidence type="ECO:0000259" key="1">
    <source>
        <dbReference type="Pfam" id="PF00685"/>
    </source>
</evidence>
<dbReference type="Gene3D" id="3.40.50.300">
    <property type="entry name" value="P-loop containing nucleotide triphosphate hydrolases"/>
    <property type="match status" value="1"/>
</dbReference>
<sequence>MIEGALPPIAPPREANPGGRIVWLASFPKSGNTWTRILLANFLGELEQPEETDDPIAAVGQISSDRSAFDNITGICSGDLTVAETDLLRPLVYRECARSTPRAHFFVKVHDAWQRNRAGEGLFPADCSRGAILLVRHPMDVCLSFAFHRGQADCTQTAHHMSRPNFSIGRRSHAQIPQQTLGWSGHYLSWTRQTEIPLLVVRYEDLLADTVTVFARMLTFLKIEGADDRERVARAVELSRFDRLREREDRAGFRETAPTAERFFRSGRSGEGIESLPAELRDKLWHDHAAVMEELGYSKSGVIRL</sequence>
<name>A0ABW3H8Z7_9SPHN</name>
<comment type="caution">
    <text evidence="2">The sequence shown here is derived from an EMBL/GenBank/DDBJ whole genome shotgun (WGS) entry which is preliminary data.</text>
</comment>
<accession>A0ABW3H8Z7</accession>
<evidence type="ECO:0000313" key="3">
    <source>
        <dbReference type="Proteomes" id="UP001596977"/>
    </source>
</evidence>
<reference evidence="3" key="1">
    <citation type="journal article" date="2019" name="Int. J. Syst. Evol. Microbiol.">
        <title>The Global Catalogue of Microorganisms (GCM) 10K type strain sequencing project: providing services to taxonomists for standard genome sequencing and annotation.</title>
        <authorList>
            <consortium name="The Broad Institute Genomics Platform"/>
            <consortium name="The Broad Institute Genome Sequencing Center for Infectious Disease"/>
            <person name="Wu L."/>
            <person name="Ma J."/>
        </authorList>
    </citation>
    <scope>NUCLEOTIDE SEQUENCE [LARGE SCALE GENOMIC DNA]</scope>
    <source>
        <strain evidence="3">CCUG 62982</strain>
    </source>
</reference>
<dbReference type="Proteomes" id="UP001596977">
    <property type="component" value="Unassembled WGS sequence"/>
</dbReference>
<dbReference type="PANTHER" id="PTHR45964:SF5">
    <property type="entry name" value="WSCD FAMILY MEMBER CG9164"/>
    <property type="match status" value="1"/>
</dbReference>
<dbReference type="InterPro" id="IPR051589">
    <property type="entry name" value="Sialate-O-sulfotransferase"/>
</dbReference>
<proteinExistence type="predicted"/>
<organism evidence="2 3">
    <name type="scientific">Sphingomonas canadensis</name>
    <dbReference type="NCBI Taxonomy" id="1219257"/>
    <lineage>
        <taxon>Bacteria</taxon>
        <taxon>Pseudomonadati</taxon>
        <taxon>Pseudomonadota</taxon>
        <taxon>Alphaproteobacteria</taxon>
        <taxon>Sphingomonadales</taxon>
        <taxon>Sphingomonadaceae</taxon>
        <taxon>Sphingomonas</taxon>
    </lineage>
</organism>
<dbReference type="EMBL" id="JBHTJG010000009">
    <property type="protein sequence ID" value="MFD0947966.1"/>
    <property type="molecule type" value="Genomic_DNA"/>
</dbReference>
<dbReference type="InterPro" id="IPR000863">
    <property type="entry name" value="Sulfotransferase_dom"/>
</dbReference>
<dbReference type="InterPro" id="IPR027417">
    <property type="entry name" value="P-loop_NTPase"/>
</dbReference>
<keyword evidence="3" id="KW-1185">Reference proteome</keyword>
<gene>
    <name evidence="2" type="ORF">ACFQ1E_16605</name>
</gene>
<protein>
    <submittedName>
        <fullName evidence="2">Sulfotransferase domain-containing protein</fullName>
    </submittedName>
</protein>
<feature type="domain" description="Sulfotransferase" evidence="1">
    <location>
        <begin position="132"/>
        <end position="284"/>
    </location>
</feature>